<reference evidence="3 4" key="1">
    <citation type="submission" date="2017-09" db="EMBL/GenBank/DDBJ databases">
        <title>Depth-based differentiation of microbial function through sediment-hosted aquifers and enrichment of novel symbionts in the deep terrestrial subsurface.</title>
        <authorList>
            <person name="Probst A.J."/>
            <person name="Ladd B."/>
            <person name="Jarett J.K."/>
            <person name="Geller-Mcgrath D.E."/>
            <person name="Sieber C.M."/>
            <person name="Emerson J.B."/>
            <person name="Anantharaman K."/>
            <person name="Thomas B.C."/>
            <person name="Malmstrom R."/>
            <person name="Stieglmeier M."/>
            <person name="Klingl A."/>
            <person name="Woyke T."/>
            <person name="Ryan C.M."/>
            <person name="Banfield J.F."/>
        </authorList>
    </citation>
    <scope>NUCLEOTIDE SEQUENCE [LARGE SCALE GENOMIC DNA]</scope>
    <source>
        <strain evidence="3">CG08_land_8_20_14_0_20_45_16</strain>
    </source>
</reference>
<evidence type="ECO:0000313" key="3">
    <source>
        <dbReference type="EMBL" id="PIS29329.1"/>
    </source>
</evidence>
<sequence length="266" mass="28819">MKKFLLSLLALILFISPTLAIDVIKLATTTSTDNSGLLAKLLPPFESRYGARVDVIAVGTGKAIKLGENGDVDVVLVHARTAEDKFVANGFGINRRDVMYNDFVILGPQNDPAGVRSAKTAAEALEKIATKKAVFISRGDDSGTDKKEKELWQAANITPSGSWYNAVGQGMGATMQIANEKQSYTLADRATYLAYMNKIDSKIVFAGEDSLFNPYGVIAVNPARHKKSNYMGAMALIAWLTSVDGQKIIKDFQINSQPLFIPVAIK</sequence>
<dbReference type="PANTHER" id="PTHR37945">
    <property type="entry name" value="EXTRACELLULAR TUNGSTATE BINDING PROTEIN"/>
    <property type="match status" value="1"/>
</dbReference>
<protein>
    <submittedName>
        <fullName evidence="3">Tungsten ABC transporter substrate-binding protein</fullName>
    </submittedName>
</protein>
<evidence type="ECO:0000313" key="4">
    <source>
        <dbReference type="Proteomes" id="UP000231343"/>
    </source>
</evidence>
<dbReference type="Pfam" id="PF12849">
    <property type="entry name" value="PBP_like_2"/>
    <property type="match status" value="1"/>
</dbReference>
<dbReference type="Gene3D" id="3.40.190.10">
    <property type="entry name" value="Periplasmic binding protein-like II"/>
    <property type="match status" value="2"/>
</dbReference>
<proteinExistence type="predicted"/>
<organism evidence="3 4">
    <name type="scientific">Candidatus Saganbacteria bacterium CG08_land_8_20_14_0_20_45_16</name>
    <dbReference type="NCBI Taxonomy" id="2014293"/>
    <lineage>
        <taxon>Bacteria</taxon>
        <taxon>Bacillati</taxon>
        <taxon>Saganbacteria</taxon>
    </lineage>
</organism>
<accession>A0A2H0XYX5</accession>
<gene>
    <name evidence="3" type="ORF">COT42_05725</name>
</gene>
<keyword evidence="1" id="KW-0732">Signal</keyword>
<evidence type="ECO:0000256" key="1">
    <source>
        <dbReference type="SAM" id="SignalP"/>
    </source>
</evidence>
<dbReference type="EMBL" id="PEYM01000089">
    <property type="protein sequence ID" value="PIS29329.1"/>
    <property type="molecule type" value="Genomic_DNA"/>
</dbReference>
<comment type="caution">
    <text evidence="3">The sequence shown here is derived from an EMBL/GenBank/DDBJ whole genome shotgun (WGS) entry which is preliminary data.</text>
</comment>
<dbReference type="InterPro" id="IPR052738">
    <property type="entry name" value="ABC-Tungstate_binding"/>
</dbReference>
<dbReference type="Proteomes" id="UP000231343">
    <property type="component" value="Unassembled WGS sequence"/>
</dbReference>
<name>A0A2H0XYX5_UNCSA</name>
<feature type="domain" description="PBP" evidence="2">
    <location>
        <begin position="26"/>
        <end position="242"/>
    </location>
</feature>
<dbReference type="SUPFAM" id="SSF53850">
    <property type="entry name" value="Periplasmic binding protein-like II"/>
    <property type="match status" value="1"/>
</dbReference>
<evidence type="ECO:0000259" key="2">
    <source>
        <dbReference type="Pfam" id="PF12849"/>
    </source>
</evidence>
<dbReference type="CDD" id="cd05466">
    <property type="entry name" value="PBP2_LTTR_substrate"/>
    <property type="match status" value="1"/>
</dbReference>
<feature type="signal peptide" evidence="1">
    <location>
        <begin position="1"/>
        <end position="20"/>
    </location>
</feature>
<feature type="chain" id="PRO_5013769460" evidence="1">
    <location>
        <begin position="21"/>
        <end position="266"/>
    </location>
</feature>
<dbReference type="AlphaFoldDB" id="A0A2H0XYX5"/>
<dbReference type="PANTHER" id="PTHR37945:SF1">
    <property type="entry name" value="EXTRACELLULAR TUNGSTATE BINDING PROTEIN"/>
    <property type="match status" value="1"/>
</dbReference>
<dbReference type="InterPro" id="IPR024370">
    <property type="entry name" value="PBP_domain"/>
</dbReference>